<protein>
    <submittedName>
        <fullName evidence="2">Pimeloyl-ACP methyl ester carboxylesterase</fullName>
    </submittedName>
</protein>
<dbReference type="PANTHER" id="PTHR43194">
    <property type="entry name" value="HYDROLASE ALPHA/BETA FOLD FAMILY"/>
    <property type="match status" value="1"/>
</dbReference>
<evidence type="ECO:0000259" key="1">
    <source>
        <dbReference type="Pfam" id="PF00561"/>
    </source>
</evidence>
<dbReference type="SUPFAM" id="SSF53474">
    <property type="entry name" value="alpha/beta-Hydrolases"/>
    <property type="match status" value="1"/>
</dbReference>
<sequence length="278" mass="29037">MTEPLRATVLRREDVDLHVLDTGGDGPPVLVLHGLAGSAREFEPTARALAPDFRVLLPDQRGHGRSTRRPADTSRAAFVADAAAVAERVAGGPVRLVGQSLGAHTALLTAAARPDLVERLVLLEGHPAGDDPEGAARIGAFLASWPLPFPDREAARAFLGPDLLSASWAADLAEGPGGLRPRFDADVMQAVIAAADRPRWAEWESVSAPTLAVFADTGLFTEAQKDEMIARRPATVRADLDASHDAHLEVPDAWIALLRGFLAGAGPGPGPAAGPAEG</sequence>
<keyword evidence="3" id="KW-1185">Reference proteome</keyword>
<feature type="domain" description="AB hydrolase-1" evidence="1">
    <location>
        <begin position="27"/>
        <end position="132"/>
    </location>
</feature>
<dbReference type="RefSeq" id="WP_143173334.1">
    <property type="nucleotide sequence ID" value="NZ_FQZK01000005.1"/>
</dbReference>
<evidence type="ECO:0000313" key="2">
    <source>
        <dbReference type="EMBL" id="SHJ35087.1"/>
    </source>
</evidence>
<gene>
    <name evidence="2" type="ORF">SAMN05421803_105204</name>
</gene>
<dbReference type="EMBL" id="FQZK01000005">
    <property type="protein sequence ID" value="SHJ35087.1"/>
    <property type="molecule type" value="Genomic_DNA"/>
</dbReference>
<dbReference type="InterPro" id="IPR029058">
    <property type="entry name" value="AB_hydrolase_fold"/>
</dbReference>
<dbReference type="Proteomes" id="UP000184452">
    <property type="component" value="Unassembled WGS sequence"/>
</dbReference>
<name>A0A1M6IL22_9ACTN</name>
<accession>A0A1M6IL22</accession>
<dbReference type="PANTHER" id="PTHR43194:SF2">
    <property type="entry name" value="PEROXISOMAL MEMBRANE PROTEIN LPX1"/>
    <property type="match status" value="1"/>
</dbReference>
<dbReference type="OrthoDB" id="9801162at2"/>
<organism evidence="2 3">
    <name type="scientific">Nocardiopsis flavescens</name>
    <dbReference type="NCBI Taxonomy" id="758803"/>
    <lineage>
        <taxon>Bacteria</taxon>
        <taxon>Bacillati</taxon>
        <taxon>Actinomycetota</taxon>
        <taxon>Actinomycetes</taxon>
        <taxon>Streptosporangiales</taxon>
        <taxon>Nocardiopsidaceae</taxon>
        <taxon>Nocardiopsis</taxon>
    </lineage>
</organism>
<reference evidence="2 3" key="1">
    <citation type="submission" date="2016-11" db="EMBL/GenBank/DDBJ databases">
        <authorList>
            <person name="Jaros S."/>
            <person name="Januszkiewicz K."/>
            <person name="Wedrychowicz H."/>
        </authorList>
    </citation>
    <scope>NUCLEOTIDE SEQUENCE [LARGE SCALE GENOMIC DNA]</scope>
    <source>
        <strain evidence="2 3">CGMCC 4.5723</strain>
    </source>
</reference>
<dbReference type="InterPro" id="IPR050228">
    <property type="entry name" value="Carboxylesterase_BioH"/>
</dbReference>
<dbReference type="STRING" id="758803.SAMN05421803_105204"/>
<dbReference type="GO" id="GO:0003824">
    <property type="term" value="F:catalytic activity"/>
    <property type="evidence" value="ECO:0007669"/>
    <property type="project" value="UniProtKB-ARBA"/>
</dbReference>
<dbReference type="PRINTS" id="PR00111">
    <property type="entry name" value="ABHYDROLASE"/>
</dbReference>
<dbReference type="Gene3D" id="3.40.50.1820">
    <property type="entry name" value="alpha/beta hydrolase"/>
    <property type="match status" value="1"/>
</dbReference>
<dbReference type="Pfam" id="PF00561">
    <property type="entry name" value="Abhydrolase_1"/>
    <property type="match status" value="1"/>
</dbReference>
<dbReference type="AlphaFoldDB" id="A0A1M6IL22"/>
<proteinExistence type="predicted"/>
<evidence type="ECO:0000313" key="3">
    <source>
        <dbReference type="Proteomes" id="UP000184452"/>
    </source>
</evidence>
<dbReference type="InterPro" id="IPR000073">
    <property type="entry name" value="AB_hydrolase_1"/>
</dbReference>